<evidence type="ECO:0000256" key="7">
    <source>
        <dbReference type="SAM" id="SignalP"/>
    </source>
</evidence>
<feature type="signal peptide" evidence="7">
    <location>
        <begin position="1"/>
        <end position="21"/>
    </location>
</feature>
<proteinExistence type="predicted"/>
<keyword evidence="4" id="KW-0186">Copper</keyword>
<dbReference type="RefSeq" id="WP_377918175.1">
    <property type="nucleotide sequence ID" value="NZ_JBHRZT010000072.1"/>
</dbReference>
<dbReference type="EMBL" id="JBHRZT010000072">
    <property type="protein sequence ID" value="MFC3885784.1"/>
    <property type="molecule type" value="Genomic_DNA"/>
</dbReference>
<evidence type="ECO:0000256" key="6">
    <source>
        <dbReference type="SAM" id="Phobius"/>
    </source>
</evidence>
<feature type="region of interest" description="Disordered" evidence="5">
    <location>
        <begin position="118"/>
        <end position="150"/>
    </location>
</feature>
<keyword evidence="2" id="KW-0479">Metal-binding</keyword>
<reference evidence="10" key="1">
    <citation type="journal article" date="2019" name="Int. J. Syst. Evol. Microbiol.">
        <title>The Global Catalogue of Microorganisms (GCM) 10K type strain sequencing project: providing services to taxonomists for standard genome sequencing and annotation.</title>
        <authorList>
            <consortium name="The Broad Institute Genomics Platform"/>
            <consortium name="The Broad Institute Genome Sequencing Center for Infectious Disease"/>
            <person name="Wu L."/>
            <person name="Ma J."/>
        </authorList>
    </citation>
    <scope>NUCLEOTIDE SEQUENCE [LARGE SCALE GENOMIC DNA]</scope>
    <source>
        <strain evidence="10">CCUG 61889</strain>
    </source>
</reference>
<dbReference type="InterPro" id="IPR014755">
    <property type="entry name" value="Cu-Rt/internalin_Ig-like"/>
</dbReference>
<dbReference type="PANTHER" id="PTHR34820">
    <property type="entry name" value="INNER MEMBRANE PROTEIN YEBZ"/>
    <property type="match status" value="1"/>
</dbReference>
<evidence type="ECO:0000256" key="3">
    <source>
        <dbReference type="ARBA" id="ARBA00022729"/>
    </source>
</evidence>
<dbReference type="InterPro" id="IPR032694">
    <property type="entry name" value="CopC/D"/>
</dbReference>
<organism evidence="9 10">
    <name type="scientific">Bacillus songklensis</name>
    <dbReference type="NCBI Taxonomy" id="1069116"/>
    <lineage>
        <taxon>Bacteria</taxon>
        <taxon>Bacillati</taxon>
        <taxon>Bacillota</taxon>
        <taxon>Bacilli</taxon>
        <taxon>Bacillales</taxon>
        <taxon>Bacillaceae</taxon>
        <taxon>Bacillus</taxon>
    </lineage>
</organism>
<feature type="transmembrane region" description="Helical" evidence="6">
    <location>
        <begin position="156"/>
        <end position="175"/>
    </location>
</feature>
<dbReference type="SUPFAM" id="SSF81296">
    <property type="entry name" value="E set domains"/>
    <property type="match status" value="1"/>
</dbReference>
<evidence type="ECO:0000313" key="10">
    <source>
        <dbReference type="Proteomes" id="UP001595752"/>
    </source>
</evidence>
<dbReference type="InterPro" id="IPR007348">
    <property type="entry name" value="CopC_dom"/>
</dbReference>
<evidence type="ECO:0000256" key="2">
    <source>
        <dbReference type="ARBA" id="ARBA00022723"/>
    </source>
</evidence>
<evidence type="ECO:0000259" key="8">
    <source>
        <dbReference type="Pfam" id="PF04234"/>
    </source>
</evidence>
<dbReference type="Pfam" id="PF04234">
    <property type="entry name" value="CopC"/>
    <property type="match status" value="1"/>
</dbReference>
<comment type="subcellular location">
    <subcellularLocation>
        <location evidence="1">Cell envelope</location>
    </subcellularLocation>
</comment>
<feature type="compositionally biased region" description="Basic and acidic residues" evidence="5">
    <location>
        <begin position="129"/>
        <end position="143"/>
    </location>
</feature>
<gene>
    <name evidence="9" type="ORF">ACFOU2_20825</name>
</gene>
<comment type="caution">
    <text evidence="9">The sequence shown here is derived from an EMBL/GenBank/DDBJ whole genome shotgun (WGS) entry which is preliminary data.</text>
</comment>
<keyword evidence="10" id="KW-1185">Reference proteome</keyword>
<sequence length="180" mass="19884">MKKILVLIILVFCISTSQAYAHTALESSVPQDGEIIKEPLQEMVLKYATKIENGSTFELKNSNNEKVPVNVTVENDLLKGTTEQPLPNDQYTLDWNIVGADGHPIKGSLAFRVDVPEQAAQEPAEENTEEKAENQVPETKNEEMVEQEAEETSSSFPIVLVVILGAIAVGSLFFLRKRKG</sequence>
<dbReference type="PANTHER" id="PTHR34820:SF4">
    <property type="entry name" value="INNER MEMBRANE PROTEIN YEBZ"/>
    <property type="match status" value="1"/>
</dbReference>
<keyword evidence="6" id="KW-1133">Transmembrane helix</keyword>
<keyword evidence="3 7" id="KW-0732">Signal</keyword>
<dbReference type="Proteomes" id="UP001595752">
    <property type="component" value="Unassembled WGS sequence"/>
</dbReference>
<evidence type="ECO:0000256" key="4">
    <source>
        <dbReference type="ARBA" id="ARBA00023008"/>
    </source>
</evidence>
<keyword evidence="6" id="KW-0472">Membrane</keyword>
<accession>A0ABV8B8Y0</accession>
<protein>
    <submittedName>
        <fullName evidence="9">Copper resistance protein CopC</fullName>
    </submittedName>
</protein>
<name>A0ABV8B8Y0_9BACI</name>
<evidence type="ECO:0000313" key="9">
    <source>
        <dbReference type="EMBL" id="MFC3885784.1"/>
    </source>
</evidence>
<feature type="domain" description="CopC" evidence="8">
    <location>
        <begin position="22"/>
        <end position="113"/>
    </location>
</feature>
<dbReference type="InterPro" id="IPR014756">
    <property type="entry name" value="Ig_E-set"/>
</dbReference>
<evidence type="ECO:0000256" key="1">
    <source>
        <dbReference type="ARBA" id="ARBA00004196"/>
    </source>
</evidence>
<feature type="chain" id="PRO_5046831102" evidence="7">
    <location>
        <begin position="22"/>
        <end position="180"/>
    </location>
</feature>
<keyword evidence="6" id="KW-0812">Transmembrane</keyword>
<evidence type="ECO:0000256" key="5">
    <source>
        <dbReference type="SAM" id="MobiDB-lite"/>
    </source>
</evidence>
<dbReference type="Gene3D" id="2.60.40.1220">
    <property type="match status" value="1"/>
</dbReference>